<accession>M1N843</accession>
<dbReference type="HOGENOM" id="CLU_133679_0_0_9"/>
<dbReference type="Proteomes" id="UP000011728">
    <property type="component" value="Chromosome"/>
</dbReference>
<protein>
    <submittedName>
        <fullName evidence="1">Uncharacterized protein</fullName>
    </submittedName>
</protein>
<dbReference type="EMBL" id="CP004121">
    <property type="protein sequence ID" value="AGF59532.1"/>
    <property type="molecule type" value="Genomic_DNA"/>
</dbReference>
<dbReference type="OrthoDB" id="1952652at2"/>
<organism evidence="1 2">
    <name type="scientific">Clostridium saccharoperbutylacetonicum N1-4(HMT)</name>
    <dbReference type="NCBI Taxonomy" id="931276"/>
    <lineage>
        <taxon>Bacteria</taxon>
        <taxon>Bacillati</taxon>
        <taxon>Bacillota</taxon>
        <taxon>Clostridia</taxon>
        <taxon>Eubacteriales</taxon>
        <taxon>Clostridiaceae</taxon>
        <taxon>Clostridium</taxon>
    </lineage>
</organism>
<dbReference type="PATRIC" id="fig|931276.5.peg.5857"/>
<name>M1N843_9CLOT</name>
<dbReference type="AlphaFoldDB" id="M1N843"/>
<sequence length="169" mass="19878">MSELLIPISDFEFKNNVNIRFDNILDGFNLFENFTIDASNIEDGEKILIKFIEEVFEKNNSEAYIDFYIAKLSNEDRSRLAKLMPEEDIKTLKLHLNLKSHDGVFYLLKNKSLIPFLVRLNTREVFFTTFYFTNTPITIWGNYNLKFPCFVDSKENLNFYSSLLKSLAL</sequence>
<gene>
    <name evidence="1" type="ORF">Cspa_c58140</name>
</gene>
<dbReference type="eggNOG" id="ENOG50337HU">
    <property type="taxonomic scope" value="Bacteria"/>
</dbReference>
<dbReference type="RefSeq" id="WP_015395839.1">
    <property type="nucleotide sequence ID" value="NC_020291.1"/>
</dbReference>
<evidence type="ECO:0000313" key="1">
    <source>
        <dbReference type="EMBL" id="AGF59532.1"/>
    </source>
</evidence>
<evidence type="ECO:0000313" key="2">
    <source>
        <dbReference type="Proteomes" id="UP000011728"/>
    </source>
</evidence>
<proteinExistence type="predicted"/>
<dbReference type="KEGG" id="csr:Cspa_c58140"/>
<reference evidence="1 2" key="1">
    <citation type="submission" date="2013-02" db="EMBL/GenBank/DDBJ databases">
        <title>Genome sequence of Clostridium saccharoperbutylacetonicum N1-4(HMT).</title>
        <authorList>
            <person name="Poehlein A."/>
            <person name="Daniel R."/>
        </authorList>
    </citation>
    <scope>NUCLEOTIDE SEQUENCE [LARGE SCALE GENOMIC DNA]</scope>
    <source>
        <strain evidence="2">N1-4(HMT)</strain>
    </source>
</reference>
<keyword evidence="2" id="KW-1185">Reference proteome</keyword>